<feature type="region of interest" description="Disordered" evidence="2">
    <location>
        <begin position="498"/>
        <end position="521"/>
    </location>
</feature>
<keyword evidence="4" id="KW-1185">Reference proteome</keyword>
<dbReference type="SUPFAM" id="SSF56672">
    <property type="entry name" value="DNA/RNA polymerases"/>
    <property type="match status" value="1"/>
</dbReference>
<dbReference type="InterPro" id="IPR050356">
    <property type="entry name" value="SulA_CellDiv_inhibitor"/>
</dbReference>
<evidence type="ECO:0000313" key="3">
    <source>
        <dbReference type="EMBL" id="EMI54349.1"/>
    </source>
</evidence>
<dbReference type="Proteomes" id="UP000011885">
    <property type="component" value="Unassembled WGS sequence"/>
</dbReference>
<dbReference type="GO" id="GO:0016740">
    <property type="term" value="F:transferase activity"/>
    <property type="evidence" value="ECO:0007669"/>
    <property type="project" value="UniProtKB-KW"/>
</dbReference>
<proteinExistence type="predicted"/>
<feature type="region of interest" description="Disordered" evidence="2">
    <location>
        <begin position="407"/>
        <end position="481"/>
    </location>
</feature>
<comment type="caution">
    <text evidence="3">The sequence shown here is derived from an EMBL/GenBank/DDBJ whole genome shotgun (WGS) entry which is preliminary data.</text>
</comment>
<reference evidence="3 4" key="1">
    <citation type="journal article" date="2013" name="Mar. Genomics">
        <title>Expression of sulfatases in Rhodopirellula baltica and the diversity of sulfatases in the genus Rhodopirellula.</title>
        <authorList>
            <person name="Wegner C.E."/>
            <person name="Richter-Heitmann T."/>
            <person name="Klindworth A."/>
            <person name="Klockow C."/>
            <person name="Richter M."/>
            <person name="Achstetter T."/>
            <person name="Glockner F.O."/>
            <person name="Harder J."/>
        </authorList>
    </citation>
    <scope>NUCLEOTIDE SEQUENCE [LARGE SCALE GENOMIC DNA]</scope>
    <source>
        <strain evidence="3 4">SM41</strain>
    </source>
</reference>
<dbReference type="EMBL" id="ANOH01000282">
    <property type="protein sequence ID" value="EMI54349.1"/>
    <property type="molecule type" value="Genomic_DNA"/>
</dbReference>
<dbReference type="PANTHER" id="PTHR35369">
    <property type="entry name" value="BLR3025 PROTEIN-RELATED"/>
    <property type="match status" value="1"/>
</dbReference>
<dbReference type="PANTHER" id="PTHR35369:SF2">
    <property type="entry name" value="BLR3025 PROTEIN"/>
    <property type="match status" value="1"/>
</dbReference>
<name>M5TZ99_9BACT</name>
<evidence type="ECO:0000256" key="2">
    <source>
        <dbReference type="SAM" id="MobiDB-lite"/>
    </source>
</evidence>
<protein>
    <submittedName>
        <fullName evidence="3">Nucleotidyltransferase protein</fullName>
    </submittedName>
</protein>
<evidence type="ECO:0000256" key="1">
    <source>
        <dbReference type="ARBA" id="ARBA00022763"/>
    </source>
</evidence>
<keyword evidence="3" id="KW-0808">Transferase</keyword>
<dbReference type="InterPro" id="IPR043502">
    <property type="entry name" value="DNA/RNA_pol_sf"/>
</dbReference>
<organism evidence="3 4">
    <name type="scientific">Rhodopirellula sallentina SM41</name>
    <dbReference type="NCBI Taxonomy" id="1263870"/>
    <lineage>
        <taxon>Bacteria</taxon>
        <taxon>Pseudomonadati</taxon>
        <taxon>Planctomycetota</taxon>
        <taxon>Planctomycetia</taxon>
        <taxon>Pirellulales</taxon>
        <taxon>Pirellulaceae</taxon>
        <taxon>Rhodopirellula</taxon>
    </lineage>
</organism>
<sequence length="601" mass="66528">MWHADPRRGRVVAAACPRALNAGVRLGMPIAQAADLAAMTDAVLEPYDRDADRAALQSLAIELQTHLSPQTAVETLERFKWVGRFRHDPESILLEIEGVTHLFTDKQATVPDPPEHPGRGGELGILSAAAATLTRRNLHGRFAIADTIGAAWALANHAATGRNARGNSMGDKHHFFVAPPGRTVDALQTLPCAGLRLHPDIVATLDRLGVDTIGSLLRLPREGLATRLGPALCQRIAQATGEVDESLVAIAPQCEHHAMLDLEYPTDAMDLLSDRLARLIGRSTEELHRLRRGVLRLRCQLDFTQHPPVVLDTGLFAPTLDQEHLTGLMLGALESVRFGSKVTRMTVGVTQHAPLSSRQKSIFGPDFSSGSNDDWTSQTETARLIDALAGRLGEDAVRGVRVSDDPLPENAIVDYPMTSHRMKAEARKAKQRSRRSQSTPKRSARQRSADESMRWDIAQPSQNTKSKPGFGHGPQTTDLGRRPMELHAQPIAITPLSDSASQQFESDEPAPALGPGGHFPNRFRIRGRVERVRQHWGPERIETRWWSGPLIRRDYFRIELENGARLWVYYDLGDGTAKQSNMPTDQINEKEKRWFLHGRFA</sequence>
<gene>
    <name evidence="3" type="ORF">RSSM_04228</name>
</gene>
<dbReference type="GO" id="GO:0006281">
    <property type="term" value="P:DNA repair"/>
    <property type="evidence" value="ECO:0007669"/>
    <property type="project" value="TreeGrafter"/>
</dbReference>
<evidence type="ECO:0000313" key="4">
    <source>
        <dbReference type="Proteomes" id="UP000011885"/>
    </source>
</evidence>
<accession>M5TZ99</accession>
<dbReference type="PATRIC" id="fig|1263870.3.peg.4475"/>
<keyword evidence="1" id="KW-0227">DNA damage</keyword>
<dbReference type="AlphaFoldDB" id="M5TZ99"/>